<comment type="caution">
    <text evidence="3">The sequence shown here is derived from an EMBL/GenBank/DDBJ whole genome shotgun (WGS) entry which is preliminary data.</text>
</comment>
<dbReference type="EMBL" id="QRDH01000001">
    <property type="protein sequence ID" value="RDU42642.1"/>
    <property type="molecule type" value="Genomic_DNA"/>
</dbReference>
<keyword evidence="4" id="KW-1185">Reference proteome</keyword>
<dbReference type="AlphaFoldDB" id="A0A3D8H7D1"/>
<dbReference type="RefSeq" id="WP_104270067.1">
    <property type="nucleotide sequence ID" value="NZ_PSSW01000001.1"/>
</dbReference>
<keyword evidence="1" id="KW-0143">Chaperone</keyword>
<evidence type="ECO:0000259" key="2">
    <source>
        <dbReference type="PROSITE" id="PS50076"/>
    </source>
</evidence>
<organism evidence="3 4">
    <name type="scientific">Marinobacter flavimaris</name>
    <dbReference type="NCBI Taxonomy" id="262076"/>
    <lineage>
        <taxon>Bacteria</taxon>
        <taxon>Pseudomonadati</taxon>
        <taxon>Pseudomonadota</taxon>
        <taxon>Gammaproteobacteria</taxon>
        <taxon>Pseudomonadales</taxon>
        <taxon>Marinobacteraceae</taxon>
        <taxon>Marinobacter</taxon>
    </lineage>
</organism>
<evidence type="ECO:0000313" key="4">
    <source>
        <dbReference type="Proteomes" id="UP000256431"/>
    </source>
</evidence>
<dbReference type="InterPro" id="IPR036869">
    <property type="entry name" value="J_dom_sf"/>
</dbReference>
<sequence length="224" mass="25254">MDSMTESQAPIKMSYPGAVNEDDCLEQQIQHLLVAVEHEIRSTPAGMNELSLIKAIQGQPWELLGDVVFSEPEKLYPVHFLLFHVLYRLRDQLSEAGESLQISPLNIRIEKQSVVSGEGVPDSVDTLRQFYLDLSQYRLPEEAIQRMMNDFWAGAPGQAPAQAETREAAEILGFQAVPSDFPTVKKRFRRAVMNAHPDRGGKTETIQDLNQAFAVLKAHFRHNI</sequence>
<dbReference type="Gene3D" id="1.10.287.110">
    <property type="entry name" value="DnaJ domain"/>
    <property type="match status" value="1"/>
</dbReference>
<dbReference type="PROSITE" id="PS50076">
    <property type="entry name" value="DNAJ_2"/>
    <property type="match status" value="1"/>
</dbReference>
<evidence type="ECO:0000313" key="3">
    <source>
        <dbReference type="EMBL" id="RDU42642.1"/>
    </source>
</evidence>
<dbReference type="Proteomes" id="UP000256431">
    <property type="component" value="Unassembled WGS sequence"/>
</dbReference>
<protein>
    <submittedName>
        <fullName evidence="3">Molecular chaperone DnaJ</fullName>
    </submittedName>
</protein>
<dbReference type="Pfam" id="PF12339">
    <property type="entry name" value="DNAJ_related"/>
    <property type="match status" value="1"/>
</dbReference>
<evidence type="ECO:0000256" key="1">
    <source>
        <dbReference type="ARBA" id="ARBA00023186"/>
    </source>
</evidence>
<gene>
    <name evidence="3" type="ORF">DXI23_02935</name>
</gene>
<dbReference type="SMART" id="SM00271">
    <property type="entry name" value="DnaJ"/>
    <property type="match status" value="1"/>
</dbReference>
<proteinExistence type="predicted"/>
<feature type="domain" description="J" evidence="2">
    <location>
        <begin position="167"/>
        <end position="221"/>
    </location>
</feature>
<name>A0A3D8H7D1_9GAMM</name>
<dbReference type="InterPro" id="IPR021059">
    <property type="entry name" value="DnaJ-related_N"/>
</dbReference>
<accession>A0A3D8H7D1</accession>
<reference evidence="3 4" key="1">
    <citation type="submission" date="2018-08" db="EMBL/GenBank/DDBJ databases">
        <title>Genome sequence of Marinobacter flavimaris KCTC 12185.</title>
        <authorList>
            <person name="Chun J."/>
            <person name="Kim B.-Y."/>
            <person name="Choi S.-B."/>
            <person name="Kwak M.-J."/>
        </authorList>
    </citation>
    <scope>NUCLEOTIDE SEQUENCE [LARGE SCALE GENOMIC DNA]</scope>
    <source>
        <strain evidence="3 4">KCTC 12185</strain>
    </source>
</reference>
<dbReference type="SUPFAM" id="SSF46565">
    <property type="entry name" value="Chaperone J-domain"/>
    <property type="match status" value="1"/>
</dbReference>
<dbReference type="InterPro" id="IPR001623">
    <property type="entry name" value="DnaJ_domain"/>
</dbReference>
<dbReference type="CDD" id="cd06257">
    <property type="entry name" value="DnaJ"/>
    <property type="match status" value="1"/>
</dbReference>